<dbReference type="PANTHER" id="PTHR35848">
    <property type="entry name" value="OXALATE-BINDING PROTEIN"/>
    <property type="match status" value="1"/>
</dbReference>
<dbReference type="InterPro" id="IPR013096">
    <property type="entry name" value="Cupin_2"/>
</dbReference>
<dbReference type="AlphaFoldDB" id="A0AAU7AYC1"/>
<sequence>MSSYTHKNLADVEDAAAKQGFGDGFSARFAADALDCERTGFALETLEPGRKVPFAHRHHEAEEVYVVLAGSGRMLLDGEVRDLAKHDAIRVSPGVARSFDAGDEGLELLVFGPRHEGDGELLQIDWPEGS</sequence>
<protein>
    <recommendedName>
        <fullName evidence="2">Cupin type-2 domain-containing protein</fullName>
    </recommendedName>
</protein>
<dbReference type="GO" id="GO:0046872">
    <property type="term" value="F:metal ion binding"/>
    <property type="evidence" value="ECO:0007669"/>
    <property type="project" value="UniProtKB-KW"/>
</dbReference>
<dbReference type="InterPro" id="IPR051610">
    <property type="entry name" value="GPI/OXD"/>
</dbReference>
<accession>A0AAU7AYC1</accession>
<evidence type="ECO:0000259" key="2">
    <source>
        <dbReference type="Pfam" id="PF07883"/>
    </source>
</evidence>
<keyword evidence="1" id="KW-0479">Metal-binding</keyword>
<name>A0AAU7AYC1_9ACTN</name>
<dbReference type="RefSeq" id="WP_354697963.1">
    <property type="nucleotide sequence ID" value="NZ_CP114014.1"/>
</dbReference>
<dbReference type="KEGG" id="parq:DSM112329_03622"/>
<organism evidence="3">
    <name type="scientific">Paraconexibacter sp. AEG42_29</name>
    <dbReference type="NCBI Taxonomy" id="2997339"/>
    <lineage>
        <taxon>Bacteria</taxon>
        <taxon>Bacillati</taxon>
        <taxon>Actinomycetota</taxon>
        <taxon>Thermoleophilia</taxon>
        <taxon>Solirubrobacterales</taxon>
        <taxon>Paraconexibacteraceae</taxon>
        <taxon>Paraconexibacter</taxon>
    </lineage>
</organism>
<dbReference type="InterPro" id="IPR011051">
    <property type="entry name" value="RmlC_Cupin_sf"/>
</dbReference>
<gene>
    <name evidence="3" type="ORF">DSM112329_03622</name>
</gene>
<dbReference type="Gene3D" id="2.60.120.10">
    <property type="entry name" value="Jelly Rolls"/>
    <property type="match status" value="1"/>
</dbReference>
<dbReference type="SUPFAM" id="SSF51182">
    <property type="entry name" value="RmlC-like cupins"/>
    <property type="match status" value="1"/>
</dbReference>
<dbReference type="InterPro" id="IPR014710">
    <property type="entry name" value="RmlC-like_jellyroll"/>
</dbReference>
<feature type="domain" description="Cupin type-2" evidence="2">
    <location>
        <begin position="43"/>
        <end position="110"/>
    </location>
</feature>
<reference evidence="3" key="1">
    <citation type="submission" date="2022-12" db="EMBL/GenBank/DDBJ databases">
        <title>Paraconexibacter alkalitolerans sp. nov. and Baekduia alba sp. nov., isolated from soil and emended description of the genera Paraconexibacter (Chun et al., 2020) and Baekduia (An et al., 2020).</title>
        <authorList>
            <person name="Vieira S."/>
            <person name="Huber K.J."/>
            <person name="Geppert A."/>
            <person name="Wolf J."/>
            <person name="Neumann-Schaal M."/>
            <person name="Muesken M."/>
            <person name="Overmann J."/>
        </authorList>
    </citation>
    <scope>NUCLEOTIDE SEQUENCE</scope>
    <source>
        <strain evidence="3">AEG42_29</strain>
    </source>
</reference>
<dbReference type="PANTHER" id="PTHR35848:SF6">
    <property type="entry name" value="CUPIN TYPE-2 DOMAIN-CONTAINING PROTEIN"/>
    <property type="match status" value="1"/>
</dbReference>
<proteinExistence type="predicted"/>
<dbReference type="Pfam" id="PF07883">
    <property type="entry name" value="Cupin_2"/>
    <property type="match status" value="1"/>
</dbReference>
<evidence type="ECO:0000313" key="3">
    <source>
        <dbReference type="EMBL" id="XAY06745.1"/>
    </source>
</evidence>
<dbReference type="EMBL" id="CP114014">
    <property type="protein sequence ID" value="XAY06745.1"/>
    <property type="molecule type" value="Genomic_DNA"/>
</dbReference>
<evidence type="ECO:0000256" key="1">
    <source>
        <dbReference type="ARBA" id="ARBA00022723"/>
    </source>
</evidence>